<dbReference type="CDD" id="cd01745">
    <property type="entry name" value="GATase1_2"/>
    <property type="match status" value="1"/>
</dbReference>
<dbReference type="RefSeq" id="WP_274260836.1">
    <property type="nucleotide sequence ID" value="NZ_CP117884.1"/>
</dbReference>
<proteinExistence type="predicted"/>
<dbReference type="GO" id="GO:0016787">
    <property type="term" value="F:hydrolase activity"/>
    <property type="evidence" value="ECO:0007669"/>
    <property type="project" value="UniProtKB-KW"/>
</dbReference>
<organism evidence="1 2">
    <name type="scientific">Lacticaseibacillus pabuli</name>
    <dbReference type="NCBI Taxonomy" id="3025672"/>
    <lineage>
        <taxon>Bacteria</taxon>
        <taxon>Bacillati</taxon>
        <taxon>Bacillota</taxon>
        <taxon>Bacilli</taxon>
        <taxon>Lactobacillales</taxon>
        <taxon>Lactobacillaceae</taxon>
        <taxon>Lacticaseibacillus</taxon>
    </lineage>
</organism>
<gene>
    <name evidence="1" type="ORF">PQ472_01780</name>
</gene>
<dbReference type="Gene3D" id="3.40.50.880">
    <property type="match status" value="1"/>
</dbReference>
<dbReference type="EMBL" id="CP117884">
    <property type="protein sequence ID" value="WDF82998.1"/>
    <property type="molecule type" value="Genomic_DNA"/>
</dbReference>
<dbReference type="PANTHER" id="PTHR43235:SF1">
    <property type="entry name" value="GLUTAMINE AMIDOTRANSFERASE PB2B2.05-RELATED"/>
    <property type="match status" value="1"/>
</dbReference>
<dbReference type="SUPFAM" id="SSF52317">
    <property type="entry name" value="Class I glutamine amidotransferase-like"/>
    <property type="match status" value="1"/>
</dbReference>
<name>A0ABY7WS39_9LACO</name>
<accession>A0ABY7WS39</accession>
<dbReference type="InterPro" id="IPR011697">
    <property type="entry name" value="Peptidase_C26"/>
</dbReference>
<protein>
    <submittedName>
        <fullName evidence="1">Gamma-glutamyl-gamma-aminobutyrate hydrolase family protein</fullName>
    </submittedName>
</protein>
<reference evidence="1 2" key="1">
    <citation type="submission" date="2023-02" db="EMBL/GenBank/DDBJ databases">
        <title>Genome sequence of Lacticaseibacillus sp. KACC 23028.</title>
        <authorList>
            <person name="Kim S."/>
            <person name="Heo J."/>
            <person name="Kwon S.-W."/>
        </authorList>
    </citation>
    <scope>NUCLEOTIDE SEQUENCE [LARGE SCALE GENOMIC DNA]</scope>
    <source>
        <strain evidence="1 2">KACC 23028</strain>
    </source>
</reference>
<dbReference type="PANTHER" id="PTHR43235">
    <property type="entry name" value="GLUTAMINE AMIDOTRANSFERASE PB2B2.05-RELATED"/>
    <property type="match status" value="1"/>
</dbReference>
<sequence length="251" mass="27188">MRPIIAIIGDQVHEVSPVINMNNADMAPNEIKRAVTLAGGLPIILPVSEDSPAVTAELADQYVAGFDALILPGGFDVDPTLYGEEPIPECGPTLRPKDLFEVPLIRATISAGKPIFAICRGMQILNVALGGTLYQDITAQDAEATIKHEQSARGDLPTHHVNFTSAATLATIFGPHAYVNSRHHQAIRQIADGLHVTATAPDGVIEGIESDNDDQIIGVQWHPENMYRESEPNYNLFVNLVERAQRFAAQD</sequence>
<dbReference type="Proteomes" id="UP001220377">
    <property type="component" value="Chromosome"/>
</dbReference>
<dbReference type="InterPro" id="IPR044668">
    <property type="entry name" value="PuuD-like"/>
</dbReference>
<evidence type="ECO:0000313" key="2">
    <source>
        <dbReference type="Proteomes" id="UP001220377"/>
    </source>
</evidence>
<keyword evidence="2" id="KW-1185">Reference proteome</keyword>
<evidence type="ECO:0000313" key="1">
    <source>
        <dbReference type="EMBL" id="WDF82998.1"/>
    </source>
</evidence>
<dbReference type="InterPro" id="IPR029062">
    <property type="entry name" value="Class_I_gatase-like"/>
</dbReference>
<dbReference type="PROSITE" id="PS51273">
    <property type="entry name" value="GATASE_TYPE_1"/>
    <property type="match status" value="1"/>
</dbReference>
<keyword evidence="1" id="KW-0378">Hydrolase</keyword>
<dbReference type="Pfam" id="PF07722">
    <property type="entry name" value="Peptidase_C26"/>
    <property type="match status" value="1"/>
</dbReference>